<dbReference type="Pfam" id="PF06463">
    <property type="entry name" value="Mob_synth_C"/>
    <property type="match status" value="1"/>
</dbReference>
<keyword evidence="4 12" id="KW-0479">Metal-binding</keyword>
<dbReference type="InterPro" id="IPR040064">
    <property type="entry name" value="MoaA-like"/>
</dbReference>
<feature type="domain" description="Radical SAM core" evidence="13">
    <location>
        <begin position="9"/>
        <end position="228"/>
    </location>
</feature>
<dbReference type="Pfam" id="PF04055">
    <property type="entry name" value="Radical_SAM"/>
    <property type="match status" value="1"/>
</dbReference>
<dbReference type="InterPro" id="IPR010505">
    <property type="entry name" value="MoaA_twitch"/>
</dbReference>
<dbReference type="SFLD" id="SFLDG01383">
    <property type="entry name" value="cyclic_pyranopterin_phosphate"/>
    <property type="match status" value="1"/>
</dbReference>
<name>A0A1H9S0I2_9BACI</name>
<dbReference type="Gene3D" id="3.20.20.70">
    <property type="entry name" value="Aldolase class I"/>
    <property type="match status" value="1"/>
</dbReference>
<dbReference type="PROSITE" id="PS01305">
    <property type="entry name" value="MOAA_NIFB_PQQE"/>
    <property type="match status" value="1"/>
</dbReference>
<evidence type="ECO:0000256" key="12">
    <source>
        <dbReference type="HAMAP-Rule" id="MF_01225"/>
    </source>
</evidence>
<dbReference type="GO" id="GO:0051539">
    <property type="term" value="F:4 iron, 4 sulfur cluster binding"/>
    <property type="evidence" value="ECO:0007669"/>
    <property type="project" value="UniProtKB-UniRule"/>
</dbReference>
<dbReference type="InterPro" id="IPR058240">
    <property type="entry name" value="rSAM_sf"/>
</dbReference>
<keyword evidence="9 12" id="KW-0501">Molybdenum cofactor biosynthesis</keyword>
<keyword evidence="10 12" id="KW-0456">Lyase</keyword>
<dbReference type="Proteomes" id="UP000199687">
    <property type="component" value="Unassembled WGS sequence"/>
</dbReference>
<dbReference type="GO" id="GO:0046872">
    <property type="term" value="F:metal ion binding"/>
    <property type="evidence" value="ECO:0007669"/>
    <property type="project" value="UniProtKB-KW"/>
</dbReference>
<sequence length="338" mass="38617">MQQAVITDKFGRVLQDLRISVTDRCNFRCRYCMPREIFGKDFAFLPKEHLLTFEEIERLASTFLQLGVKKIRLTGGEPLLRKNIDELIERLASLEGLEDIGLTTNGVLLGKMADKLKAAGLKRVNVSLDALDDKTFMAINDSNFPSHPVIKSIQQAKDAGLVVKINMVVKKGMNDHEVLSMANFFKERGITLRFIEFMDVGQTNGWDFQHVVTKKELYEMIAKEHDLEPVEPDYIGEVAKRYRYKGTETEVGFITSVSESFCSSCTRARIAADGHFYTCLFAGTGFNLKDILREGISNEELKNTIINRWQKREDRYSDERTEETAKKRKKIEMSYIGG</sequence>
<comment type="subunit">
    <text evidence="12">Monomer and homodimer.</text>
</comment>
<reference evidence="14 15" key="1">
    <citation type="submission" date="2016-10" db="EMBL/GenBank/DDBJ databases">
        <authorList>
            <person name="de Groot N.N."/>
        </authorList>
    </citation>
    <scope>NUCLEOTIDE SEQUENCE [LARGE SCALE GENOMIC DNA]</scope>
    <source>
        <strain evidence="14 15">CGMCC 1.7727</strain>
    </source>
</reference>
<feature type="binding site" evidence="12">
    <location>
        <position position="25"/>
    </location>
    <ligand>
        <name>[4Fe-4S] cluster</name>
        <dbReference type="ChEBI" id="CHEBI:49883"/>
        <label>1</label>
        <note>4Fe-4S-S-AdoMet</note>
    </ligand>
</feature>
<dbReference type="InterPro" id="IPR050105">
    <property type="entry name" value="MoCo_biosynth_MoaA/MoaC"/>
</dbReference>
<dbReference type="PANTHER" id="PTHR22960">
    <property type="entry name" value="MOLYBDOPTERIN COFACTOR SYNTHESIS PROTEIN A"/>
    <property type="match status" value="1"/>
</dbReference>
<dbReference type="PANTHER" id="PTHR22960:SF0">
    <property type="entry name" value="MOLYBDENUM COFACTOR BIOSYNTHESIS PROTEIN 1"/>
    <property type="match status" value="1"/>
</dbReference>
<dbReference type="SUPFAM" id="SSF102114">
    <property type="entry name" value="Radical SAM enzymes"/>
    <property type="match status" value="1"/>
</dbReference>
<evidence type="ECO:0000256" key="9">
    <source>
        <dbReference type="ARBA" id="ARBA00023150"/>
    </source>
</evidence>
<dbReference type="GO" id="GO:0061798">
    <property type="term" value="F:GTP 3',8'-cyclase activity"/>
    <property type="evidence" value="ECO:0007669"/>
    <property type="project" value="UniProtKB-UniRule"/>
</dbReference>
<dbReference type="CDD" id="cd01335">
    <property type="entry name" value="Radical_SAM"/>
    <property type="match status" value="1"/>
</dbReference>
<comment type="similarity">
    <text evidence="12">Belongs to the radical SAM superfamily. MoaA family.</text>
</comment>
<comment type="function">
    <text evidence="12">Catalyzes the cyclization of GTP to (8S)-3',8-cyclo-7,8-dihydroguanosine 5'-triphosphate.</text>
</comment>
<dbReference type="SMART" id="SM00729">
    <property type="entry name" value="Elp3"/>
    <property type="match status" value="1"/>
</dbReference>
<evidence type="ECO:0000313" key="15">
    <source>
        <dbReference type="Proteomes" id="UP000199687"/>
    </source>
</evidence>
<feature type="binding site" evidence="12">
    <location>
        <position position="198"/>
    </location>
    <ligand>
        <name>S-adenosyl-L-methionine</name>
        <dbReference type="ChEBI" id="CHEBI:59789"/>
    </ligand>
</feature>
<keyword evidence="3 12" id="KW-0949">S-adenosyl-L-methionine</keyword>
<evidence type="ECO:0000256" key="3">
    <source>
        <dbReference type="ARBA" id="ARBA00022691"/>
    </source>
</evidence>
<proteinExistence type="inferred from homology"/>
<comment type="catalytic activity">
    <reaction evidence="11 12">
        <text>GTP + AH2 + S-adenosyl-L-methionine = (8S)-3',8-cyclo-7,8-dihydroguanosine 5'-triphosphate + 5'-deoxyadenosine + L-methionine + A + H(+)</text>
        <dbReference type="Rhea" id="RHEA:49576"/>
        <dbReference type="ChEBI" id="CHEBI:13193"/>
        <dbReference type="ChEBI" id="CHEBI:15378"/>
        <dbReference type="ChEBI" id="CHEBI:17319"/>
        <dbReference type="ChEBI" id="CHEBI:17499"/>
        <dbReference type="ChEBI" id="CHEBI:37565"/>
        <dbReference type="ChEBI" id="CHEBI:57844"/>
        <dbReference type="ChEBI" id="CHEBI:59789"/>
        <dbReference type="ChEBI" id="CHEBI:131766"/>
        <dbReference type="EC" id="4.1.99.22"/>
    </reaction>
</comment>
<dbReference type="RefSeq" id="WP_217640957.1">
    <property type="nucleotide sequence ID" value="NZ_FOGL01000010.1"/>
</dbReference>
<feature type="binding site" evidence="12">
    <location>
        <position position="265"/>
    </location>
    <ligand>
        <name>[4Fe-4S] cluster</name>
        <dbReference type="ChEBI" id="CHEBI:49883"/>
        <label>2</label>
        <note>4Fe-4S-substrate</note>
    </ligand>
</feature>
<evidence type="ECO:0000256" key="11">
    <source>
        <dbReference type="ARBA" id="ARBA00048697"/>
    </source>
</evidence>
<dbReference type="InterPro" id="IPR013785">
    <property type="entry name" value="Aldolase_TIM"/>
</dbReference>
<dbReference type="GO" id="GO:0061799">
    <property type="term" value="F:cyclic pyranopterin monophosphate synthase activity"/>
    <property type="evidence" value="ECO:0007669"/>
    <property type="project" value="TreeGrafter"/>
</dbReference>
<dbReference type="STRING" id="531814.SAMN04487944_11035"/>
<keyword evidence="7 12" id="KW-0411">Iron-sulfur</keyword>
<dbReference type="InterPro" id="IPR013483">
    <property type="entry name" value="MoaA"/>
</dbReference>
<feature type="binding site" evidence="12">
    <location>
        <position position="32"/>
    </location>
    <ligand>
        <name>[4Fe-4S] cluster</name>
        <dbReference type="ChEBI" id="CHEBI:49883"/>
        <label>1</label>
        <note>4Fe-4S-S-AdoMet</note>
    </ligand>
</feature>
<keyword evidence="5 12" id="KW-0547">Nucleotide-binding</keyword>
<dbReference type="UniPathway" id="UPA00344"/>
<feature type="binding site" evidence="12">
    <location>
        <position position="164"/>
    </location>
    <ligand>
        <name>GTP</name>
        <dbReference type="ChEBI" id="CHEBI:37565"/>
    </ligand>
</feature>
<organism evidence="14 15">
    <name type="scientific">Gracilibacillus ureilyticus</name>
    <dbReference type="NCBI Taxonomy" id="531814"/>
    <lineage>
        <taxon>Bacteria</taxon>
        <taxon>Bacillati</taxon>
        <taxon>Bacillota</taxon>
        <taxon>Bacilli</taxon>
        <taxon>Bacillales</taxon>
        <taxon>Bacillaceae</taxon>
        <taxon>Gracilibacillus</taxon>
    </lineage>
</organism>
<dbReference type="NCBIfam" id="TIGR02666">
    <property type="entry name" value="moaA"/>
    <property type="match status" value="1"/>
</dbReference>
<dbReference type="GO" id="GO:0005525">
    <property type="term" value="F:GTP binding"/>
    <property type="evidence" value="ECO:0007669"/>
    <property type="project" value="UniProtKB-UniRule"/>
</dbReference>
<evidence type="ECO:0000256" key="1">
    <source>
        <dbReference type="ARBA" id="ARBA00012167"/>
    </source>
</evidence>
<feature type="binding site" evidence="12">
    <location>
        <position position="29"/>
    </location>
    <ligand>
        <name>[4Fe-4S] cluster</name>
        <dbReference type="ChEBI" id="CHEBI:49883"/>
        <label>1</label>
        <note>4Fe-4S-S-AdoMet</note>
    </ligand>
</feature>
<feature type="binding site" evidence="12">
    <location>
        <position position="76"/>
    </location>
    <ligand>
        <name>S-adenosyl-L-methionine</name>
        <dbReference type="ChEBI" id="CHEBI:59789"/>
    </ligand>
</feature>
<keyword evidence="2 12" id="KW-0004">4Fe-4S</keyword>
<evidence type="ECO:0000256" key="5">
    <source>
        <dbReference type="ARBA" id="ARBA00022741"/>
    </source>
</evidence>
<feature type="binding site" evidence="12">
    <location>
        <position position="18"/>
    </location>
    <ligand>
        <name>GTP</name>
        <dbReference type="ChEBI" id="CHEBI:37565"/>
    </ligand>
</feature>
<evidence type="ECO:0000256" key="4">
    <source>
        <dbReference type="ARBA" id="ARBA00022723"/>
    </source>
</evidence>
<evidence type="ECO:0000259" key="13">
    <source>
        <dbReference type="PROSITE" id="PS51918"/>
    </source>
</evidence>
<evidence type="ECO:0000256" key="8">
    <source>
        <dbReference type="ARBA" id="ARBA00023134"/>
    </source>
</evidence>
<dbReference type="EMBL" id="FOGL01000010">
    <property type="protein sequence ID" value="SER78497.1"/>
    <property type="molecule type" value="Genomic_DNA"/>
</dbReference>
<protein>
    <recommendedName>
        <fullName evidence="1 12">GTP 3',8-cyclase</fullName>
        <ecNumber evidence="1 12">4.1.99.22</ecNumber>
    </recommendedName>
    <alternativeName>
        <fullName evidence="12">Molybdenum cofactor biosynthesis protein A</fullName>
    </alternativeName>
</protein>
<dbReference type="InterPro" id="IPR007197">
    <property type="entry name" value="rSAM"/>
</dbReference>
<gene>
    <name evidence="12" type="primary">moaA</name>
    <name evidence="14" type="ORF">SAMN04487944_11035</name>
</gene>
<keyword evidence="6 12" id="KW-0408">Iron</keyword>
<dbReference type="AlphaFoldDB" id="A0A1H9S0I2"/>
<feature type="binding site" evidence="12">
    <location>
        <position position="31"/>
    </location>
    <ligand>
        <name>S-adenosyl-L-methionine</name>
        <dbReference type="ChEBI" id="CHEBI:59789"/>
    </ligand>
</feature>
<dbReference type="CDD" id="cd21117">
    <property type="entry name" value="Twitch_MoaA"/>
    <property type="match status" value="1"/>
</dbReference>
<dbReference type="GO" id="GO:1904047">
    <property type="term" value="F:S-adenosyl-L-methionine binding"/>
    <property type="evidence" value="ECO:0007669"/>
    <property type="project" value="UniProtKB-UniRule"/>
</dbReference>
<keyword evidence="15" id="KW-1185">Reference proteome</keyword>
<feature type="binding site" evidence="12">
    <location>
        <position position="127"/>
    </location>
    <ligand>
        <name>S-adenosyl-L-methionine</name>
        <dbReference type="ChEBI" id="CHEBI:59789"/>
    </ligand>
</feature>
<dbReference type="PROSITE" id="PS51918">
    <property type="entry name" value="RADICAL_SAM"/>
    <property type="match status" value="1"/>
</dbReference>
<dbReference type="SFLD" id="SFLDG01067">
    <property type="entry name" value="SPASM/twitch_domain_containing"/>
    <property type="match status" value="1"/>
</dbReference>
<keyword evidence="8 12" id="KW-0342">GTP-binding</keyword>
<accession>A0A1H9S0I2</accession>
<dbReference type="InterPro" id="IPR006638">
    <property type="entry name" value="Elp3/MiaA/NifB-like_rSAM"/>
</dbReference>
<dbReference type="HAMAP" id="MF_01225_B">
    <property type="entry name" value="MoaA_B"/>
    <property type="match status" value="1"/>
</dbReference>
<dbReference type="GO" id="GO:0006777">
    <property type="term" value="P:Mo-molybdopterin cofactor biosynthetic process"/>
    <property type="evidence" value="ECO:0007669"/>
    <property type="project" value="UniProtKB-UniRule"/>
</dbReference>
<evidence type="ECO:0000256" key="2">
    <source>
        <dbReference type="ARBA" id="ARBA00022485"/>
    </source>
</evidence>
<dbReference type="SFLD" id="SFLDS00029">
    <property type="entry name" value="Radical_SAM"/>
    <property type="match status" value="1"/>
</dbReference>
<evidence type="ECO:0000256" key="7">
    <source>
        <dbReference type="ARBA" id="ARBA00023014"/>
    </source>
</evidence>
<evidence type="ECO:0000313" key="14">
    <source>
        <dbReference type="EMBL" id="SER78497.1"/>
    </source>
</evidence>
<evidence type="ECO:0000256" key="6">
    <source>
        <dbReference type="ARBA" id="ARBA00023004"/>
    </source>
</evidence>
<feature type="binding site" evidence="12">
    <location>
        <position position="103"/>
    </location>
    <ligand>
        <name>GTP</name>
        <dbReference type="ChEBI" id="CHEBI:37565"/>
    </ligand>
</feature>
<feature type="binding site" evidence="12">
    <location>
        <position position="72"/>
    </location>
    <ligand>
        <name>GTP</name>
        <dbReference type="ChEBI" id="CHEBI:37565"/>
    </ligand>
</feature>
<comment type="cofactor">
    <cofactor evidence="12">
        <name>[4Fe-4S] cluster</name>
        <dbReference type="ChEBI" id="CHEBI:49883"/>
    </cofactor>
    <text evidence="12">Binds 2 [4Fe-4S] clusters. Binds 1 [4Fe-4S] cluster coordinated with 3 cysteines and an exchangeable S-adenosyl-L-methionine and 1 [4Fe-4S] cluster coordinated with 3 cysteines and the GTP-derived substrate.</text>
</comment>
<evidence type="ECO:0000256" key="10">
    <source>
        <dbReference type="ARBA" id="ARBA00023239"/>
    </source>
</evidence>
<feature type="binding site" evidence="12">
    <location>
        <position position="262"/>
    </location>
    <ligand>
        <name>[4Fe-4S] cluster</name>
        <dbReference type="ChEBI" id="CHEBI:49883"/>
        <label>2</label>
        <note>4Fe-4S-substrate</note>
    </ligand>
</feature>
<feature type="binding site" evidence="12">
    <location>
        <position position="279"/>
    </location>
    <ligand>
        <name>[4Fe-4S] cluster</name>
        <dbReference type="ChEBI" id="CHEBI:49883"/>
        <label>2</label>
        <note>4Fe-4S-substrate</note>
    </ligand>
</feature>
<dbReference type="EC" id="4.1.99.22" evidence="1 12"/>
<dbReference type="InterPro" id="IPR000385">
    <property type="entry name" value="MoaA_NifB_PqqE_Fe-S-bd_CS"/>
</dbReference>
<comment type="pathway">
    <text evidence="12">Cofactor biosynthesis; molybdopterin biosynthesis.</text>
</comment>
<dbReference type="SFLD" id="SFLDG01386">
    <property type="entry name" value="main_SPASM_domain-containing"/>
    <property type="match status" value="1"/>
</dbReference>
<dbReference type="NCBIfam" id="NF001199">
    <property type="entry name" value="PRK00164.2-1"/>
    <property type="match status" value="1"/>
</dbReference>
<feature type="binding site" evidence="12">
    <location>
        <begin position="267"/>
        <end position="269"/>
    </location>
    <ligand>
        <name>GTP</name>
        <dbReference type="ChEBI" id="CHEBI:37565"/>
    </ligand>
</feature>